<protein>
    <recommendedName>
        <fullName evidence="4">Stage IV sporulation protein YqfD</fullName>
    </recommendedName>
</protein>
<evidence type="ECO:0000313" key="2">
    <source>
        <dbReference type="EMBL" id="XFO66508.1"/>
    </source>
</evidence>
<dbReference type="EMBL" id="CP155573">
    <property type="protein sequence ID" value="XFO66508.1"/>
    <property type="molecule type" value="Genomic_DNA"/>
</dbReference>
<dbReference type="Proteomes" id="UP000216752">
    <property type="component" value="Chromosome"/>
</dbReference>
<keyword evidence="1" id="KW-0472">Membrane</keyword>
<evidence type="ECO:0000313" key="3">
    <source>
        <dbReference type="Proteomes" id="UP000216752"/>
    </source>
</evidence>
<accession>A0ABZ3IM94</accession>
<name>A0ABZ3IM94_9FIRM</name>
<dbReference type="PIRSF" id="PIRSF029895">
    <property type="entry name" value="SpoIV"/>
    <property type="match status" value="1"/>
</dbReference>
<evidence type="ECO:0000256" key="1">
    <source>
        <dbReference type="SAM" id="Phobius"/>
    </source>
</evidence>
<evidence type="ECO:0008006" key="4">
    <source>
        <dbReference type="Google" id="ProtNLM"/>
    </source>
</evidence>
<keyword evidence="1" id="KW-0812">Transmembrane</keyword>
<keyword evidence="1" id="KW-1133">Transmembrane helix</keyword>
<dbReference type="RefSeq" id="WP_094606240.1">
    <property type="nucleotide sequence ID" value="NZ_CP155573.1"/>
</dbReference>
<gene>
    <name evidence="2" type="ORF">SPSIL_026580</name>
</gene>
<dbReference type="InterPro" id="IPR010690">
    <property type="entry name" value="YqfD"/>
</dbReference>
<sequence length="403" mass="45527">MIFNANYLRGAVKIRLSGSMPERFINLCIVEHILLWGITKTDEDLIAWIRLDDFFRIRPLVLCSHIKVKVLTYRGLPFVIKRIKQRKMLLLGAILFFALLYTLSSYIWFVEITGLKNIPDQGIRTIAEQYGLRPGAIKNNINSKAVEREIALHVPEVAWVGINFTGTRAVVEIVEKTMPKQEDKAPAHLVASKDGVITEIIVLAGQAAVKNGDTVKKGDLLVNGFAFEPAPVALEGQPPISNVPKELRARGIIKARIWYEGYAETELSQTTVTRTGNQQIAVIMKLGSSEVSFNELPEQPYPEFETEIIYKQLPLWRNREVVVESTITIYREINTEHKEKSFEDARNEAHAKAIQAVQSSIPETAQIVSRNYEVLKTPAEDIVRVKVNVETIEDIGQTINIYH</sequence>
<dbReference type="Pfam" id="PF06898">
    <property type="entry name" value="YqfD"/>
    <property type="match status" value="1"/>
</dbReference>
<organism evidence="2 3">
    <name type="scientific">Sporomusa silvacetica DSM 10669</name>
    <dbReference type="NCBI Taxonomy" id="1123289"/>
    <lineage>
        <taxon>Bacteria</taxon>
        <taxon>Bacillati</taxon>
        <taxon>Bacillota</taxon>
        <taxon>Negativicutes</taxon>
        <taxon>Selenomonadales</taxon>
        <taxon>Sporomusaceae</taxon>
        <taxon>Sporomusa</taxon>
    </lineage>
</organism>
<reference evidence="2" key="1">
    <citation type="submission" date="2024-05" db="EMBL/GenBank/DDBJ databases">
        <title>Isolation and characterization of Sporomusa carbonis sp. nov., a carboxydotrophic hydrogenogen in the genus of Sporomusa isolated from a charcoal burning pile.</title>
        <authorList>
            <person name="Boeer T."/>
            <person name="Rosenbaum F."/>
            <person name="Eysell L."/>
            <person name="Mueller V."/>
            <person name="Daniel R."/>
            <person name="Poehlein A."/>
        </authorList>
    </citation>
    <scope>NUCLEOTIDE SEQUENCE [LARGE SCALE GENOMIC DNA]</scope>
    <source>
        <strain evidence="2">DSM 10669</strain>
    </source>
</reference>
<keyword evidence="3" id="KW-1185">Reference proteome</keyword>
<proteinExistence type="predicted"/>
<dbReference type="NCBIfam" id="TIGR02876">
    <property type="entry name" value="spore_yqfD"/>
    <property type="match status" value="1"/>
</dbReference>
<feature type="transmembrane region" description="Helical" evidence="1">
    <location>
        <begin position="88"/>
        <end position="109"/>
    </location>
</feature>